<dbReference type="AlphaFoldDB" id="A0A2M9CJQ3"/>
<comment type="caution">
    <text evidence="4">The sequence shown here is derived from an EMBL/GenBank/DDBJ whole genome shotgun (WGS) entry which is preliminary data.</text>
</comment>
<keyword evidence="5" id="KW-1185">Reference proteome</keyword>
<dbReference type="RefSeq" id="WP_100364352.1">
    <property type="nucleotide sequence ID" value="NZ_PGFF01000001.1"/>
</dbReference>
<comment type="pathway">
    <text evidence="1">Cell wall biogenesis; peptidoglycan biosynthesis.</text>
</comment>
<keyword evidence="1" id="KW-0436">Ligase</keyword>
<comment type="catalytic activity">
    <reaction evidence="1">
        <text>beta-D-GlcNAc-(1-&gt;4)-Mur2Ac(oyl-L-Ala-gamma-D-O-P-Glu-L-Lys-D-Ala-D-Ala)-di-trans,octa-cis-undecaprenyl diphosphate + NH4(+) = beta-D-GlcNAc-(1-&gt;4)-Mur2Ac(oyl-L-Ala-D-isoglutaminyl-L-Lys-D-Ala-D-Ala)-di-trans,octa-cis-undecaprenyl diphosphate + phosphate + H(+)</text>
        <dbReference type="Rhea" id="RHEA:57932"/>
        <dbReference type="ChEBI" id="CHEBI:15378"/>
        <dbReference type="ChEBI" id="CHEBI:28938"/>
        <dbReference type="ChEBI" id="CHEBI:43474"/>
        <dbReference type="ChEBI" id="CHEBI:62233"/>
        <dbReference type="ChEBI" id="CHEBI:143132"/>
    </reaction>
</comment>
<dbReference type="OrthoDB" id="9803907at2"/>
<comment type="similarity">
    <text evidence="1">Belongs to the MurCDEF family. MurT subfamily.</text>
</comment>
<organism evidence="4 5">
    <name type="scientific">Diaminobutyricimonas aerilata</name>
    <dbReference type="NCBI Taxonomy" id="1162967"/>
    <lineage>
        <taxon>Bacteria</taxon>
        <taxon>Bacillati</taxon>
        <taxon>Actinomycetota</taxon>
        <taxon>Actinomycetes</taxon>
        <taxon>Micrococcales</taxon>
        <taxon>Microbacteriaceae</taxon>
        <taxon>Diaminobutyricimonas</taxon>
    </lineage>
</organism>
<evidence type="ECO:0000259" key="3">
    <source>
        <dbReference type="Pfam" id="PF08353"/>
    </source>
</evidence>
<accession>A0A2M9CJQ3</accession>
<evidence type="ECO:0000256" key="1">
    <source>
        <dbReference type="HAMAP-Rule" id="MF_02214"/>
    </source>
</evidence>
<dbReference type="GO" id="GO:0008360">
    <property type="term" value="P:regulation of cell shape"/>
    <property type="evidence" value="ECO:0007669"/>
    <property type="project" value="UniProtKB-KW"/>
</dbReference>
<dbReference type="GO" id="GO:0071555">
    <property type="term" value="P:cell wall organization"/>
    <property type="evidence" value="ECO:0007669"/>
    <property type="project" value="UniProtKB-KW"/>
</dbReference>
<proteinExistence type="inferred from homology"/>
<dbReference type="GO" id="GO:0005524">
    <property type="term" value="F:ATP binding"/>
    <property type="evidence" value="ECO:0007669"/>
    <property type="project" value="UniProtKB-UniRule"/>
</dbReference>
<keyword evidence="1" id="KW-0573">Peptidoglycan synthesis</keyword>
<gene>
    <name evidence="1" type="primary">murT</name>
    <name evidence="4" type="ORF">CLV46_1689</name>
</gene>
<dbReference type="SUPFAM" id="SSF53623">
    <property type="entry name" value="MurD-like peptide ligases, catalytic domain"/>
    <property type="match status" value="1"/>
</dbReference>
<keyword evidence="1" id="KW-0133">Cell shape</keyword>
<evidence type="ECO:0000313" key="4">
    <source>
        <dbReference type="EMBL" id="PJJ72125.1"/>
    </source>
</evidence>
<comment type="function">
    <text evidence="1">The lipid II isoglutaminyl synthase complex catalyzes the formation of alpha-D-isoglutamine in the cell wall lipid II stem peptide. The MurT subunit catalyzes the ATP-dependent amidation of D-glutamate residue of lipid II, converting it to an isoglutamine residue.</text>
</comment>
<dbReference type="InterPro" id="IPR036565">
    <property type="entry name" value="Mur-like_cat_sf"/>
</dbReference>
<dbReference type="PANTHER" id="PTHR23135:SF7">
    <property type="entry name" value="LIPID II ISOGLUTAMINYL SYNTHASE (GLUTAMINE-HYDROLYZING) SUBUNIT MURT"/>
    <property type="match status" value="1"/>
</dbReference>
<dbReference type="GO" id="GO:0016881">
    <property type="term" value="F:acid-amino acid ligase activity"/>
    <property type="evidence" value="ECO:0007669"/>
    <property type="project" value="InterPro"/>
</dbReference>
<dbReference type="Gene3D" id="3.40.1190.10">
    <property type="entry name" value="Mur-like, catalytic domain"/>
    <property type="match status" value="1"/>
</dbReference>
<dbReference type="PANTHER" id="PTHR23135">
    <property type="entry name" value="MUR LIGASE FAMILY MEMBER"/>
    <property type="match status" value="1"/>
</dbReference>
<dbReference type="Pfam" id="PF08353">
    <property type="entry name" value="MurT_C"/>
    <property type="match status" value="1"/>
</dbReference>
<dbReference type="InterPro" id="IPR013221">
    <property type="entry name" value="Mur_ligase_cen"/>
</dbReference>
<dbReference type="GO" id="GO:0140282">
    <property type="term" value="F:carbon-nitrogen ligase activity on lipid II"/>
    <property type="evidence" value="ECO:0007669"/>
    <property type="project" value="UniProtKB-UniRule"/>
</dbReference>
<protein>
    <recommendedName>
        <fullName evidence="1">Lipid II isoglutaminyl synthase (glutamine-hydrolyzing) subunit MurT</fullName>
        <ecNumber evidence="1">6.3.5.13</ecNumber>
    </recommendedName>
</protein>
<dbReference type="InterPro" id="IPR043703">
    <property type="entry name" value="Lipid_II_synth_MurT"/>
</dbReference>
<dbReference type="EC" id="6.3.5.13" evidence="1"/>
<reference evidence="4 5" key="1">
    <citation type="submission" date="2017-11" db="EMBL/GenBank/DDBJ databases">
        <title>Genomic Encyclopedia of Archaeal and Bacterial Type Strains, Phase II (KMG-II): From Individual Species to Whole Genera.</title>
        <authorList>
            <person name="Goeker M."/>
        </authorList>
    </citation>
    <scope>NUCLEOTIDE SEQUENCE [LARGE SCALE GENOMIC DNA]</scope>
    <source>
        <strain evidence="4 5">DSM 27393</strain>
    </source>
</reference>
<evidence type="ECO:0000313" key="5">
    <source>
        <dbReference type="Proteomes" id="UP000228758"/>
    </source>
</evidence>
<comment type="caution">
    <text evidence="1">Lacks conserved residue(s) required for the propagation of feature annotation.</text>
</comment>
<dbReference type="GO" id="GO:0046872">
    <property type="term" value="F:metal ion binding"/>
    <property type="evidence" value="ECO:0007669"/>
    <property type="project" value="UniProtKB-KW"/>
</dbReference>
<comment type="subunit">
    <text evidence="1">Forms a heterodimer with GatD.</text>
</comment>
<keyword evidence="1" id="KW-0067">ATP-binding</keyword>
<keyword evidence="1" id="KW-0479">Metal-binding</keyword>
<keyword evidence="1" id="KW-0961">Cell wall biogenesis/degradation</keyword>
<evidence type="ECO:0000259" key="2">
    <source>
        <dbReference type="Pfam" id="PF08245"/>
    </source>
</evidence>
<dbReference type="EMBL" id="PGFF01000001">
    <property type="protein sequence ID" value="PJJ72125.1"/>
    <property type="molecule type" value="Genomic_DNA"/>
</dbReference>
<comment type="catalytic activity">
    <reaction evidence="1">
        <text>beta-D-GlcNAc-(1-&gt;4)-Mur2Ac(oyl-L-Ala-gamma-D-Glu-L-Lys-D-Ala-D-Ala)-di-trans,octa-cis-undecaprenyl diphosphate + L-glutamine + ATP + H2O = beta-D-GlcNAc-(1-&gt;4)-Mur2Ac(oyl-L-Ala-D-isoglutaminyl-L-Lys-D-Ala-D-Ala)-di-trans,octa-cis-undecaprenyl diphosphate + L-glutamate + ADP + phosphate + H(+)</text>
        <dbReference type="Rhea" id="RHEA:57928"/>
        <dbReference type="ChEBI" id="CHEBI:15377"/>
        <dbReference type="ChEBI" id="CHEBI:15378"/>
        <dbReference type="ChEBI" id="CHEBI:29985"/>
        <dbReference type="ChEBI" id="CHEBI:30616"/>
        <dbReference type="ChEBI" id="CHEBI:43474"/>
        <dbReference type="ChEBI" id="CHEBI:58359"/>
        <dbReference type="ChEBI" id="CHEBI:60033"/>
        <dbReference type="ChEBI" id="CHEBI:62233"/>
        <dbReference type="ChEBI" id="CHEBI:456216"/>
        <dbReference type="EC" id="6.3.5.13"/>
    </reaction>
</comment>
<dbReference type="HAMAP" id="MF_02214">
    <property type="entry name" value="Lipid_II_synth_MurT"/>
    <property type="match status" value="1"/>
</dbReference>
<sequence length="414" mass="43912">MKYAAAVLVGRGVRTLARLRKRGGGSAVPGLVVNRIAPRFLADTLRSFPEGLVVVSGSSGKSTTTKMLVAVLDAHGRRVFTNPSTANIAQGLTSALLERTSLAGRIDADVAVLEMDEAHGARIAPDLRPKLSVLTNVMTDQIDRFHDSEQVARHLRTIATSTTDAVVLNADDGFVAALAGEIASRVRVTRFGVTDTVLAGLPRGLGTTRTSDARTTDGLIITAVGDRTATVSWAGESAEVGLPARGVHYAVDAAAALAGAATLLGDAFSLTTAVAAISAMPPVFGRGEVLTVRGREVEFVLVQNPTSFQLNVDHLPEELDQVLVAMGSDVRDPGYFWPVDARRLRRVHTVTGSKAPEMALQLEYQGVPVQKVSTDLPRAVDEFLALPEPVAGRKTIVFTADPMRRIRAHLGLHS</sequence>
<name>A0A2M9CJQ3_9MICO</name>
<dbReference type="GO" id="GO:0009252">
    <property type="term" value="P:peptidoglycan biosynthetic process"/>
    <property type="evidence" value="ECO:0007669"/>
    <property type="project" value="UniProtKB-UniRule"/>
</dbReference>
<comment type="catalytic activity">
    <reaction evidence="1">
        <text>beta-D-GlcNAc-(1-&gt;4)-Mur2Ac(oyl-L-Ala-gamma-D-Glu-L-Lys-D-Ala-D-Ala)-di-trans,octa-cis-undecaprenyl diphosphate + ATP = beta-D-GlcNAc-(1-&gt;4)-Mur2Ac(oyl-L-Ala-gamma-D-O-P-Glu-L-Lys-D-Ala-D-Ala)-di-trans,octa-cis-undecaprenyl diphosphate + ADP</text>
        <dbReference type="Rhea" id="RHEA:59488"/>
        <dbReference type="ChEBI" id="CHEBI:30616"/>
        <dbReference type="ChEBI" id="CHEBI:60033"/>
        <dbReference type="ChEBI" id="CHEBI:143132"/>
        <dbReference type="ChEBI" id="CHEBI:456216"/>
    </reaction>
</comment>
<feature type="domain" description="Mur ligase central" evidence="2">
    <location>
        <begin position="55"/>
        <end position="258"/>
    </location>
</feature>
<keyword evidence="1" id="KW-0547">Nucleotide-binding</keyword>
<dbReference type="Proteomes" id="UP000228758">
    <property type="component" value="Unassembled WGS sequence"/>
</dbReference>
<feature type="domain" description="Lipid II isoglutaminyl synthase (glutamine-hydrolyzing) subunit MurT C-terminal" evidence="3">
    <location>
        <begin position="301"/>
        <end position="382"/>
    </location>
</feature>
<dbReference type="Pfam" id="PF08245">
    <property type="entry name" value="Mur_ligase_M"/>
    <property type="match status" value="1"/>
</dbReference>
<dbReference type="InterPro" id="IPR013564">
    <property type="entry name" value="MurT_C"/>
</dbReference>
<dbReference type="UniPathway" id="UPA00219"/>